<dbReference type="Proteomes" id="UP000281771">
    <property type="component" value="Unassembled WGS sequence"/>
</dbReference>
<organism evidence="1 2">
    <name type="scientific">Streptococcus minor</name>
    <dbReference type="NCBI Taxonomy" id="229549"/>
    <lineage>
        <taxon>Bacteria</taxon>
        <taxon>Bacillati</taxon>
        <taxon>Bacillota</taxon>
        <taxon>Bacilli</taxon>
        <taxon>Lactobacillales</taxon>
        <taxon>Streptococcaceae</taxon>
        <taxon>Streptococcus</taxon>
    </lineage>
</organism>
<name>A0A3P1V9I6_9STRE</name>
<proteinExistence type="predicted"/>
<accession>A0A3P1V9I6</accession>
<comment type="caution">
    <text evidence="1">The sequence shown here is derived from an EMBL/GenBank/DDBJ whole genome shotgun (WGS) entry which is preliminary data.</text>
</comment>
<evidence type="ECO:0000313" key="1">
    <source>
        <dbReference type="EMBL" id="RRD30428.1"/>
    </source>
</evidence>
<dbReference type="Pfam" id="PF11687">
    <property type="entry name" value="DUF3284"/>
    <property type="match status" value="1"/>
</dbReference>
<protein>
    <submittedName>
        <fullName evidence="1">DUF3284 domain-containing protein</fullName>
    </submittedName>
</protein>
<dbReference type="STRING" id="1123309.GCA_000377005_00587"/>
<keyword evidence="2" id="KW-1185">Reference proteome</keyword>
<dbReference type="EMBL" id="RQZA01000008">
    <property type="protein sequence ID" value="RRD30428.1"/>
    <property type="molecule type" value="Genomic_DNA"/>
</dbReference>
<evidence type="ECO:0000313" key="2">
    <source>
        <dbReference type="Proteomes" id="UP000281771"/>
    </source>
</evidence>
<dbReference type="InterPro" id="IPR021701">
    <property type="entry name" value="DUF3284"/>
</dbReference>
<dbReference type="RefSeq" id="WP_124777598.1">
    <property type="nucleotide sequence ID" value="NZ_RQZA01000008.1"/>
</dbReference>
<gene>
    <name evidence="1" type="ORF">EII38_08115</name>
</gene>
<reference evidence="1 2" key="1">
    <citation type="submission" date="2018-11" db="EMBL/GenBank/DDBJ databases">
        <title>Genomes From Bacteria Associated with the Canine Oral Cavity: a Test Case for Automated Genome-Based Taxonomic Assignment.</title>
        <authorList>
            <person name="Coil D.A."/>
            <person name="Jospin G."/>
            <person name="Darling A.E."/>
            <person name="Wallis C."/>
            <person name="Davis I.J."/>
            <person name="Harris S."/>
            <person name="Eisen J.A."/>
            <person name="Holcombe L.J."/>
            <person name="O'Flynn C."/>
        </authorList>
    </citation>
    <scope>NUCLEOTIDE SEQUENCE [LARGE SCALE GENOMIC DNA]</scope>
    <source>
        <strain evidence="1 2">OH4621_COT-116</strain>
    </source>
</reference>
<dbReference type="AlphaFoldDB" id="A0A3P1V9I6"/>
<sequence length="146" mass="16689">MDITTSKSCSLPATAIFQAITKSLLDDYTQNTKEELKEEDLKPGLSYIKYFGSKNQHSTKVTLESFNPPNLYTAVFSTNRGKQRISYRLEALSDAETTIYYSQEVEQTSFYQKANDFLLGLLFKKGLERKIDAQLTALVNYVEQQM</sequence>